<dbReference type="Gene3D" id="1.20.81.10">
    <property type="entry name" value="RAP domain"/>
    <property type="match status" value="1"/>
</dbReference>
<dbReference type="eggNOG" id="KOG3956">
    <property type="taxonomic scope" value="Eukaryota"/>
</dbReference>
<keyword evidence="2" id="KW-0732">Signal</keyword>
<keyword evidence="5" id="KW-1185">Reference proteome</keyword>
<feature type="region of interest" description="Disordered" evidence="1">
    <location>
        <begin position="136"/>
        <end position="166"/>
    </location>
</feature>
<accession>B4JY57</accession>
<feature type="signal peptide" evidence="2">
    <location>
        <begin position="1"/>
        <end position="25"/>
    </location>
</feature>
<evidence type="ECO:0000313" key="4">
    <source>
        <dbReference type="EMBL" id="EDV90619.1"/>
    </source>
</evidence>
<dbReference type="AlphaFoldDB" id="B4JY57"/>
<dbReference type="PhylomeDB" id="B4JY57"/>
<dbReference type="GO" id="GO:0050750">
    <property type="term" value="F:low-density lipoprotein particle receptor binding"/>
    <property type="evidence" value="ECO:0007669"/>
    <property type="project" value="InterPro"/>
</dbReference>
<feature type="chain" id="PRO_5002813142" evidence="2">
    <location>
        <begin position="26"/>
        <end position="166"/>
    </location>
</feature>
<dbReference type="PANTHER" id="PTHR16560">
    <property type="entry name" value="ALPHA-2-MACROGLOBULIN RECEPTOR-ASSOCIATED PROTEIN"/>
    <property type="match status" value="1"/>
</dbReference>
<dbReference type="Pfam" id="PF06400">
    <property type="entry name" value="Alpha-2-MRAP_N"/>
    <property type="match status" value="1"/>
</dbReference>
<reference evidence="4 5" key="1">
    <citation type="journal article" date="2007" name="Nature">
        <title>Evolution of genes and genomes on the Drosophila phylogeny.</title>
        <authorList>
            <consortium name="Drosophila 12 Genomes Consortium"/>
            <person name="Clark A.G."/>
            <person name="Eisen M.B."/>
            <person name="Smith D.R."/>
            <person name="Bergman C.M."/>
            <person name="Oliver B."/>
            <person name="Markow T.A."/>
            <person name="Kaufman T.C."/>
            <person name="Kellis M."/>
            <person name="Gelbart W."/>
            <person name="Iyer V.N."/>
            <person name="Pollard D.A."/>
            <person name="Sackton T.B."/>
            <person name="Larracuente A.M."/>
            <person name="Singh N.D."/>
            <person name="Abad J.P."/>
            <person name="Abt D.N."/>
            <person name="Adryan B."/>
            <person name="Aguade M."/>
            <person name="Akashi H."/>
            <person name="Anderson W.W."/>
            <person name="Aquadro C.F."/>
            <person name="Ardell D.H."/>
            <person name="Arguello R."/>
            <person name="Artieri C.G."/>
            <person name="Barbash D.A."/>
            <person name="Barker D."/>
            <person name="Barsanti P."/>
            <person name="Batterham P."/>
            <person name="Batzoglou S."/>
            <person name="Begun D."/>
            <person name="Bhutkar A."/>
            <person name="Blanco E."/>
            <person name="Bosak S.A."/>
            <person name="Bradley R.K."/>
            <person name="Brand A.D."/>
            <person name="Brent M.R."/>
            <person name="Brooks A.N."/>
            <person name="Brown R.H."/>
            <person name="Butlin R.K."/>
            <person name="Caggese C."/>
            <person name="Calvi B.R."/>
            <person name="Bernardo de Carvalho A."/>
            <person name="Caspi A."/>
            <person name="Castrezana S."/>
            <person name="Celniker S.E."/>
            <person name="Chang J.L."/>
            <person name="Chapple C."/>
            <person name="Chatterji S."/>
            <person name="Chinwalla A."/>
            <person name="Civetta A."/>
            <person name="Clifton S.W."/>
            <person name="Comeron J.M."/>
            <person name="Costello J.C."/>
            <person name="Coyne J.A."/>
            <person name="Daub J."/>
            <person name="David R.G."/>
            <person name="Delcher A.L."/>
            <person name="Delehaunty K."/>
            <person name="Do C.B."/>
            <person name="Ebling H."/>
            <person name="Edwards K."/>
            <person name="Eickbush T."/>
            <person name="Evans J.D."/>
            <person name="Filipski A."/>
            <person name="Findeiss S."/>
            <person name="Freyhult E."/>
            <person name="Fulton L."/>
            <person name="Fulton R."/>
            <person name="Garcia A.C."/>
            <person name="Gardiner A."/>
            <person name="Garfield D.A."/>
            <person name="Garvin B.E."/>
            <person name="Gibson G."/>
            <person name="Gilbert D."/>
            <person name="Gnerre S."/>
            <person name="Godfrey J."/>
            <person name="Good R."/>
            <person name="Gotea V."/>
            <person name="Gravely B."/>
            <person name="Greenberg A.J."/>
            <person name="Griffiths-Jones S."/>
            <person name="Gross S."/>
            <person name="Guigo R."/>
            <person name="Gustafson E.A."/>
            <person name="Haerty W."/>
            <person name="Hahn M.W."/>
            <person name="Halligan D.L."/>
            <person name="Halpern A.L."/>
            <person name="Halter G.M."/>
            <person name="Han M.V."/>
            <person name="Heger A."/>
            <person name="Hillier L."/>
            <person name="Hinrichs A.S."/>
            <person name="Holmes I."/>
            <person name="Hoskins R.A."/>
            <person name="Hubisz M.J."/>
            <person name="Hultmark D."/>
            <person name="Huntley M.A."/>
            <person name="Jaffe D.B."/>
            <person name="Jagadeeshan S."/>
            <person name="Jeck W.R."/>
            <person name="Johnson J."/>
            <person name="Jones C.D."/>
            <person name="Jordan W.C."/>
            <person name="Karpen G.H."/>
            <person name="Kataoka E."/>
            <person name="Keightley P.D."/>
            <person name="Kheradpour P."/>
            <person name="Kirkness E.F."/>
            <person name="Koerich L.B."/>
            <person name="Kristiansen K."/>
            <person name="Kudrna D."/>
            <person name="Kulathinal R.J."/>
            <person name="Kumar S."/>
            <person name="Kwok R."/>
            <person name="Lander E."/>
            <person name="Langley C.H."/>
            <person name="Lapoint R."/>
            <person name="Lazzaro B.P."/>
            <person name="Lee S.J."/>
            <person name="Levesque L."/>
            <person name="Li R."/>
            <person name="Lin C.F."/>
            <person name="Lin M.F."/>
            <person name="Lindblad-Toh K."/>
            <person name="Llopart A."/>
            <person name="Long M."/>
            <person name="Low L."/>
            <person name="Lozovsky E."/>
            <person name="Lu J."/>
            <person name="Luo M."/>
            <person name="Machado C.A."/>
            <person name="Makalowski W."/>
            <person name="Marzo M."/>
            <person name="Matsuda M."/>
            <person name="Matzkin L."/>
            <person name="McAllister B."/>
            <person name="McBride C.S."/>
            <person name="McKernan B."/>
            <person name="McKernan K."/>
            <person name="Mendez-Lago M."/>
            <person name="Minx P."/>
            <person name="Mollenhauer M.U."/>
            <person name="Montooth K."/>
            <person name="Mount S.M."/>
            <person name="Mu X."/>
            <person name="Myers E."/>
            <person name="Negre B."/>
            <person name="Newfeld S."/>
            <person name="Nielsen R."/>
            <person name="Noor M.A."/>
            <person name="O'Grady P."/>
            <person name="Pachter L."/>
            <person name="Papaceit M."/>
            <person name="Parisi M.J."/>
            <person name="Parisi M."/>
            <person name="Parts L."/>
            <person name="Pedersen J.S."/>
            <person name="Pesole G."/>
            <person name="Phillippy A.M."/>
            <person name="Ponting C.P."/>
            <person name="Pop M."/>
            <person name="Porcelli D."/>
            <person name="Powell J.R."/>
            <person name="Prohaska S."/>
            <person name="Pruitt K."/>
            <person name="Puig M."/>
            <person name="Quesneville H."/>
            <person name="Ram K.R."/>
            <person name="Rand D."/>
            <person name="Rasmussen M.D."/>
            <person name="Reed L.K."/>
            <person name="Reenan R."/>
            <person name="Reily A."/>
            <person name="Remington K.A."/>
            <person name="Rieger T.T."/>
            <person name="Ritchie M.G."/>
            <person name="Robin C."/>
            <person name="Rogers Y.H."/>
            <person name="Rohde C."/>
            <person name="Rozas J."/>
            <person name="Rubenfield M.J."/>
            <person name="Ruiz A."/>
            <person name="Russo S."/>
            <person name="Salzberg S.L."/>
            <person name="Sanchez-Gracia A."/>
            <person name="Saranga D.J."/>
            <person name="Sato H."/>
            <person name="Schaeffer S.W."/>
            <person name="Schatz M.C."/>
            <person name="Schlenke T."/>
            <person name="Schwartz R."/>
            <person name="Segarra C."/>
            <person name="Singh R.S."/>
            <person name="Sirot L."/>
            <person name="Sirota M."/>
            <person name="Sisneros N.B."/>
            <person name="Smith C.D."/>
            <person name="Smith T.F."/>
            <person name="Spieth J."/>
            <person name="Stage D.E."/>
            <person name="Stark A."/>
            <person name="Stephan W."/>
            <person name="Strausberg R.L."/>
            <person name="Strempel S."/>
            <person name="Sturgill D."/>
            <person name="Sutton G."/>
            <person name="Sutton G.G."/>
            <person name="Tao W."/>
            <person name="Teichmann S."/>
            <person name="Tobari Y.N."/>
            <person name="Tomimura Y."/>
            <person name="Tsolas J.M."/>
            <person name="Valente V.L."/>
            <person name="Venter E."/>
            <person name="Venter J.C."/>
            <person name="Vicario S."/>
            <person name="Vieira F.G."/>
            <person name="Vilella A.J."/>
            <person name="Villasante A."/>
            <person name="Walenz B."/>
            <person name="Wang J."/>
            <person name="Wasserman M."/>
            <person name="Watts T."/>
            <person name="Wilson D."/>
            <person name="Wilson R.K."/>
            <person name="Wing R.A."/>
            <person name="Wolfner M.F."/>
            <person name="Wong A."/>
            <person name="Wong G.K."/>
            <person name="Wu C.I."/>
            <person name="Wu G."/>
            <person name="Yamamoto D."/>
            <person name="Yang H.P."/>
            <person name="Yang S.P."/>
            <person name="Yorke J.A."/>
            <person name="Yoshida K."/>
            <person name="Zdobnov E."/>
            <person name="Zhang P."/>
            <person name="Zhang Y."/>
            <person name="Zimin A.V."/>
            <person name="Baldwin J."/>
            <person name="Abdouelleil A."/>
            <person name="Abdulkadir J."/>
            <person name="Abebe A."/>
            <person name="Abera B."/>
            <person name="Abreu J."/>
            <person name="Acer S.C."/>
            <person name="Aftuck L."/>
            <person name="Alexander A."/>
            <person name="An P."/>
            <person name="Anderson E."/>
            <person name="Anderson S."/>
            <person name="Arachi H."/>
            <person name="Azer M."/>
            <person name="Bachantsang P."/>
            <person name="Barry A."/>
            <person name="Bayul T."/>
            <person name="Berlin A."/>
            <person name="Bessette D."/>
            <person name="Bloom T."/>
            <person name="Blye J."/>
            <person name="Boguslavskiy L."/>
            <person name="Bonnet C."/>
            <person name="Boukhgalter B."/>
            <person name="Bourzgui I."/>
            <person name="Brown A."/>
            <person name="Cahill P."/>
            <person name="Channer S."/>
            <person name="Cheshatsang Y."/>
            <person name="Chuda L."/>
            <person name="Citroen M."/>
            <person name="Collymore A."/>
            <person name="Cooke P."/>
            <person name="Costello M."/>
            <person name="D'Aco K."/>
            <person name="Daza R."/>
            <person name="De Haan G."/>
            <person name="DeGray S."/>
            <person name="DeMaso C."/>
            <person name="Dhargay N."/>
            <person name="Dooley K."/>
            <person name="Dooley E."/>
            <person name="Doricent M."/>
            <person name="Dorje P."/>
            <person name="Dorjee K."/>
            <person name="Dupes A."/>
            <person name="Elong R."/>
            <person name="Falk J."/>
            <person name="Farina A."/>
            <person name="Faro S."/>
            <person name="Ferguson D."/>
            <person name="Fisher S."/>
            <person name="Foley C.D."/>
            <person name="Franke A."/>
            <person name="Friedrich D."/>
            <person name="Gadbois L."/>
            <person name="Gearin G."/>
            <person name="Gearin C.R."/>
            <person name="Giannoukos G."/>
            <person name="Goode T."/>
            <person name="Graham J."/>
            <person name="Grandbois E."/>
            <person name="Grewal S."/>
            <person name="Gyaltsen K."/>
            <person name="Hafez N."/>
            <person name="Hagos B."/>
            <person name="Hall J."/>
            <person name="Henson C."/>
            <person name="Hollinger A."/>
            <person name="Honan T."/>
            <person name="Huard M.D."/>
            <person name="Hughes L."/>
            <person name="Hurhula B."/>
            <person name="Husby M.E."/>
            <person name="Kamat A."/>
            <person name="Kanga B."/>
            <person name="Kashin S."/>
            <person name="Khazanovich D."/>
            <person name="Kisner P."/>
            <person name="Lance K."/>
            <person name="Lara M."/>
            <person name="Lee W."/>
            <person name="Lennon N."/>
            <person name="Letendre F."/>
            <person name="LeVine R."/>
            <person name="Lipovsky A."/>
            <person name="Liu X."/>
            <person name="Liu J."/>
            <person name="Liu S."/>
            <person name="Lokyitsang T."/>
            <person name="Lokyitsang Y."/>
            <person name="Lubonja R."/>
            <person name="Lui A."/>
            <person name="MacDonald P."/>
            <person name="Magnisalis V."/>
            <person name="Maru K."/>
            <person name="Matthews C."/>
            <person name="McCusker W."/>
            <person name="McDonough S."/>
            <person name="Mehta T."/>
            <person name="Meldrim J."/>
            <person name="Meneus L."/>
            <person name="Mihai O."/>
            <person name="Mihalev A."/>
            <person name="Mihova T."/>
            <person name="Mittelman R."/>
            <person name="Mlenga V."/>
            <person name="Montmayeur A."/>
            <person name="Mulrain L."/>
            <person name="Navidi A."/>
            <person name="Naylor J."/>
            <person name="Negash T."/>
            <person name="Nguyen T."/>
            <person name="Nguyen N."/>
            <person name="Nicol R."/>
            <person name="Norbu C."/>
            <person name="Norbu N."/>
            <person name="Novod N."/>
            <person name="O'Neill B."/>
            <person name="Osman S."/>
            <person name="Markiewicz E."/>
            <person name="Oyono O.L."/>
            <person name="Patti C."/>
            <person name="Phunkhang P."/>
            <person name="Pierre F."/>
            <person name="Priest M."/>
            <person name="Raghuraman S."/>
            <person name="Rege F."/>
            <person name="Reyes R."/>
            <person name="Rise C."/>
            <person name="Rogov P."/>
            <person name="Ross K."/>
            <person name="Ryan E."/>
            <person name="Settipalli S."/>
            <person name="Shea T."/>
            <person name="Sherpa N."/>
            <person name="Shi L."/>
            <person name="Shih D."/>
            <person name="Sparrow T."/>
            <person name="Spaulding J."/>
            <person name="Stalker J."/>
            <person name="Stange-Thomann N."/>
            <person name="Stavropoulos S."/>
            <person name="Stone C."/>
            <person name="Strader C."/>
            <person name="Tesfaye S."/>
            <person name="Thomson T."/>
            <person name="Thoulutsang Y."/>
            <person name="Thoulutsang D."/>
            <person name="Topham K."/>
            <person name="Topping I."/>
            <person name="Tsamla T."/>
            <person name="Vassiliev H."/>
            <person name="Vo A."/>
            <person name="Wangchuk T."/>
            <person name="Wangdi T."/>
            <person name="Weiand M."/>
            <person name="Wilkinson J."/>
            <person name="Wilson A."/>
            <person name="Yadav S."/>
            <person name="Young G."/>
            <person name="Yu Q."/>
            <person name="Zembek L."/>
            <person name="Zhong D."/>
            <person name="Zimmer A."/>
            <person name="Zwirko Z."/>
            <person name="Jaffe D.B."/>
            <person name="Alvarez P."/>
            <person name="Brockman W."/>
            <person name="Butler J."/>
            <person name="Chin C."/>
            <person name="Gnerre S."/>
            <person name="Grabherr M."/>
            <person name="Kleber M."/>
            <person name="Mauceli E."/>
            <person name="MacCallum I."/>
        </authorList>
    </citation>
    <scope>NUCLEOTIDE SEQUENCE [LARGE SCALE GENOMIC DNA]</scope>
    <source>
        <strain evidence="5">Tucson 15287-2541.00</strain>
    </source>
</reference>
<dbReference type="GO" id="GO:0048019">
    <property type="term" value="F:receptor antagonist activity"/>
    <property type="evidence" value="ECO:0007669"/>
    <property type="project" value="InterPro"/>
</dbReference>
<dbReference type="HOGENOM" id="CLU_1604438_0_0_1"/>
<dbReference type="InterPro" id="IPR009066">
    <property type="entry name" value="MG_RAP_rcpt_1"/>
</dbReference>
<gene>
    <name evidence="4" type="primary">Dgri\GH14080</name>
    <name evidence="4" type="ORF">Dgri_GH14080</name>
</gene>
<feature type="domain" description="Alpha-2-macroglobulin receptor-associated protein" evidence="3">
    <location>
        <begin position="17"/>
        <end position="141"/>
    </location>
</feature>
<dbReference type="Proteomes" id="UP000001070">
    <property type="component" value="Unassembled WGS sequence"/>
</dbReference>
<dbReference type="EMBL" id="CH916377">
    <property type="protein sequence ID" value="EDV90619.1"/>
    <property type="molecule type" value="Genomic_DNA"/>
</dbReference>
<proteinExistence type="predicted"/>
<organism evidence="5">
    <name type="scientific">Drosophila grimshawi</name>
    <name type="common">Hawaiian fruit fly</name>
    <name type="synonym">Idiomyia grimshawi</name>
    <dbReference type="NCBI Taxonomy" id="7222"/>
    <lineage>
        <taxon>Eukaryota</taxon>
        <taxon>Metazoa</taxon>
        <taxon>Ecdysozoa</taxon>
        <taxon>Arthropoda</taxon>
        <taxon>Hexapoda</taxon>
        <taxon>Insecta</taxon>
        <taxon>Pterygota</taxon>
        <taxon>Neoptera</taxon>
        <taxon>Endopterygota</taxon>
        <taxon>Diptera</taxon>
        <taxon>Brachycera</taxon>
        <taxon>Muscomorpha</taxon>
        <taxon>Ephydroidea</taxon>
        <taxon>Drosophilidae</taxon>
        <taxon>Drosophila</taxon>
        <taxon>Hawaiian Drosophila</taxon>
    </lineage>
</organism>
<dbReference type="KEGG" id="dgr:6569869"/>
<name>B4JY57_DROGR</name>
<dbReference type="InterPro" id="IPR038003">
    <property type="entry name" value="A2-macroglobuin_RAP"/>
</dbReference>
<dbReference type="GO" id="GO:0048259">
    <property type="term" value="P:regulation of receptor-mediated endocytosis"/>
    <property type="evidence" value="ECO:0007669"/>
    <property type="project" value="TreeGrafter"/>
</dbReference>
<evidence type="ECO:0000256" key="2">
    <source>
        <dbReference type="SAM" id="SignalP"/>
    </source>
</evidence>
<dbReference type="InterPro" id="IPR036744">
    <property type="entry name" value="RAP_sf"/>
</dbReference>
<evidence type="ECO:0000313" key="5">
    <source>
        <dbReference type="Proteomes" id="UP000001070"/>
    </source>
</evidence>
<dbReference type="SUPFAM" id="SSF47045">
    <property type="entry name" value="RAP domain-like"/>
    <property type="match status" value="1"/>
</dbReference>
<dbReference type="OrthoDB" id="5817428at2759"/>
<sequence>MLKTCQLIVPLVIAFLLVATQTVDADKKHSKKYSKETNEPHYQQIANEKYEPEIRNLQRPFRLAKLNLIWAKAQNRLTESKIKSLYMELKIHDKEEIAWKQLNSQHKDKDGLKENELRQKLIGIMSSYDLLEHFEDTQDKEKTKPYKKFHDPEERHKNKSLFKDKN</sequence>
<evidence type="ECO:0000259" key="3">
    <source>
        <dbReference type="Pfam" id="PF06400"/>
    </source>
</evidence>
<dbReference type="STRING" id="7222.B4JY57"/>
<dbReference type="GO" id="GO:0012505">
    <property type="term" value="C:endomembrane system"/>
    <property type="evidence" value="ECO:0007669"/>
    <property type="project" value="TreeGrafter"/>
</dbReference>
<protein>
    <submittedName>
        <fullName evidence="4">GH14080</fullName>
    </submittedName>
</protein>
<evidence type="ECO:0000256" key="1">
    <source>
        <dbReference type="SAM" id="MobiDB-lite"/>
    </source>
</evidence>
<dbReference type="PANTHER" id="PTHR16560:SF2">
    <property type="entry name" value="ALPHA-2-MACROGLOBULIN RECEPTOR-ASSOCIATED PROTEIN"/>
    <property type="match status" value="1"/>
</dbReference>